<sequence length="82" mass="9064">MTAFDELVSMTGGDREAARKLLDGLRHLAGRAADPQLRRFAADVLAGRVTLREAARSEAYDAVLSPHFAGLTRWRDEIRKLG</sequence>
<proteinExistence type="predicted"/>
<dbReference type="EMBL" id="AP022871">
    <property type="protein sequence ID" value="BCB91128.1"/>
    <property type="molecule type" value="Genomic_DNA"/>
</dbReference>
<accession>A0A6F8YYX1</accession>
<dbReference type="AlphaFoldDB" id="A0A6F8YYX1"/>
<keyword evidence="2" id="KW-1185">Reference proteome</keyword>
<protein>
    <submittedName>
        <fullName evidence="1">Uncharacterized protein</fullName>
    </submittedName>
</protein>
<gene>
    <name evidence="1" type="ORF">Psuf_084410</name>
</gene>
<reference evidence="1 2" key="1">
    <citation type="submission" date="2020-03" db="EMBL/GenBank/DDBJ databases">
        <title>Whole genome shotgun sequence of Phytohabitans suffuscus NBRC 105367.</title>
        <authorList>
            <person name="Komaki H."/>
            <person name="Tamura T."/>
        </authorList>
    </citation>
    <scope>NUCLEOTIDE SEQUENCE [LARGE SCALE GENOMIC DNA]</scope>
    <source>
        <strain evidence="1 2">NBRC 105367</strain>
    </source>
</reference>
<dbReference type="RefSeq" id="WP_173163877.1">
    <property type="nucleotide sequence ID" value="NZ_AP022871.1"/>
</dbReference>
<name>A0A6F8YYX1_9ACTN</name>
<evidence type="ECO:0000313" key="1">
    <source>
        <dbReference type="EMBL" id="BCB91128.1"/>
    </source>
</evidence>
<evidence type="ECO:0000313" key="2">
    <source>
        <dbReference type="Proteomes" id="UP000503011"/>
    </source>
</evidence>
<reference evidence="1 2" key="2">
    <citation type="submission" date="2020-03" db="EMBL/GenBank/DDBJ databases">
        <authorList>
            <person name="Ichikawa N."/>
            <person name="Kimura A."/>
            <person name="Kitahashi Y."/>
            <person name="Uohara A."/>
        </authorList>
    </citation>
    <scope>NUCLEOTIDE SEQUENCE [LARGE SCALE GENOMIC DNA]</scope>
    <source>
        <strain evidence="1 2">NBRC 105367</strain>
    </source>
</reference>
<organism evidence="1 2">
    <name type="scientific">Phytohabitans suffuscus</name>
    <dbReference type="NCBI Taxonomy" id="624315"/>
    <lineage>
        <taxon>Bacteria</taxon>
        <taxon>Bacillati</taxon>
        <taxon>Actinomycetota</taxon>
        <taxon>Actinomycetes</taxon>
        <taxon>Micromonosporales</taxon>
        <taxon>Micromonosporaceae</taxon>
    </lineage>
</organism>
<dbReference type="Proteomes" id="UP000503011">
    <property type="component" value="Chromosome"/>
</dbReference>
<dbReference type="KEGG" id="psuu:Psuf_084410"/>